<keyword evidence="3" id="KW-1185">Reference proteome</keyword>
<evidence type="ECO:0000313" key="3">
    <source>
        <dbReference type="Proteomes" id="UP000233140"/>
    </source>
</evidence>
<reference evidence="2" key="2">
    <citation type="submission" date="2025-09" db="UniProtKB">
        <authorList>
            <consortium name="Ensembl"/>
        </authorList>
    </citation>
    <scope>IDENTIFICATION</scope>
</reference>
<evidence type="ECO:0000256" key="1">
    <source>
        <dbReference type="SAM" id="MobiDB-lite"/>
    </source>
</evidence>
<dbReference type="InterPro" id="IPR035969">
    <property type="entry name" value="Rab-GAP_TBC_sf"/>
</dbReference>
<dbReference type="GeneTree" id="ENSGT00940000162039"/>
<evidence type="ECO:0008006" key="4">
    <source>
        <dbReference type="Google" id="ProtNLM"/>
    </source>
</evidence>
<dbReference type="AlphaFoldDB" id="A0A2K5Z7X0"/>
<name>A0A2K5Z7X0_MANLE</name>
<dbReference type="SUPFAM" id="SSF47923">
    <property type="entry name" value="Ypt/Rab-GAP domain of gyp1p"/>
    <property type="match status" value="1"/>
</dbReference>
<organism evidence="2 3">
    <name type="scientific">Mandrillus leucophaeus</name>
    <name type="common">Drill</name>
    <name type="synonym">Papio leucophaeus</name>
    <dbReference type="NCBI Taxonomy" id="9568"/>
    <lineage>
        <taxon>Eukaryota</taxon>
        <taxon>Metazoa</taxon>
        <taxon>Chordata</taxon>
        <taxon>Craniata</taxon>
        <taxon>Vertebrata</taxon>
        <taxon>Euteleostomi</taxon>
        <taxon>Mammalia</taxon>
        <taxon>Eutheria</taxon>
        <taxon>Euarchontoglires</taxon>
        <taxon>Primates</taxon>
        <taxon>Haplorrhini</taxon>
        <taxon>Catarrhini</taxon>
        <taxon>Cercopithecidae</taxon>
        <taxon>Cercopithecinae</taxon>
        <taxon>Mandrillus</taxon>
    </lineage>
</organism>
<protein>
    <recommendedName>
        <fullName evidence="4">Rab-GAP TBC domain-containing protein</fullName>
    </recommendedName>
</protein>
<proteinExistence type="predicted"/>
<accession>A0A2K5Z7X0</accession>
<feature type="compositionally biased region" description="Polar residues" evidence="1">
    <location>
        <begin position="67"/>
        <end position="77"/>
    </location>
</feature>
<sequence>ISLGLTLRLWDVYLLEGEQVLMPMRSIAFKGLYEETNKEARGPATPRTLKGTKEARPICGKLHPSLQAPTASESSRGPSLLHAPPRLPGQQALSQGDKGI</sequence>
<reference evidence="2" key="1">
    <citation type="submission" date="2025-08" db="UniProtKB">
        <authorList>
            <consortium name="Ensembl"/>
        </authorList>
    </citation>
    <scope>IDENTIFICATION</scope>
</reference>
<dbReference type="Ensembl" id="ENSMLET00000047360.1">
    <property type="protein sequence ID" value="ENSMLEP00000023840.1"/>
    <property type="gene ID" value="ENSMLEG00000036090.1"/>
</dbReference>
<dbReference type="Proteomes" id="UP000233140">
    <property type="component" value="Unassembled WGS sequence"/>
</dbReference>
<evidence type="ECO:0000313" key="2">
    <source>
        <dbReference type="Ensembl" id="ENSMLEP00000023840.1"/>
    </source>
</evidence>
<feature type="region of interest" description="Disordered" evidence="1">
    <location>
        <begin position="62"/>
        <end position="100"/>
    </location>
</feature>